<protein>
    <recommendedName>
        <fullName evidence="5">CASP-like protein</fullName>
    </recommendedName>
</protein>
<dbReference type="AlphaFoldDB" id="A0A0D3GXR5"/>
<feature type="transmembrane region" description="Helical" evidence="2">
    <location>
        <begin position="140"/>
        <end position="163"/>
    </location>
</feature>
<dbReference type="GO" id="GO:0016020">
    <property type="term" value="C:membrane"/>
    <property type="evidence" value="ECO:0007669"/>
    <property type="project" value="TreeGrafter"/>
</dbReference>
<accession>A0A0D3GXR5</accession>
<dbReference type="Proteomes" id="UP000026960">
    <property type="component" value="Chromosome 8"/>
</dbReference>
<proteinExistence type="predicted"/>
<comment type="subunit">
    <text evidence="1">Homodimer and heterodimers.</text>
</comment>
<dbReference type="PANTHER" id="PTHR32021">
    <property type="entry name" value="CASP-LIKE PROTEIN 5B3"/>
    <property type="match status" value="1"/>
</dbReference>
<dbReference type="InterPro" id="IPR045009">
    <property type="entry name" value="CASPL-5"/>
</dbReference>
<dbReference type="EnsemblPlants" id="OBART08G07030.1">
    <property type="protein sequence ID" value="OBART08G07030.1"/>
    <property type="gene ID" value="OBART08G07030"/>
</dbReference>
<keyword evidence="4" id="KW-1185">Reference proteome</keyword>
<dbReference type="Gramene" id="OBART08G07030.1">
    <property type="protein sequence ID" value="OBART08G07030.1"/>
    <property type="gene ID" value="OBART08G07030"/>
</dbReference>
<reference evidence="3" key="1">
    <citation type="journal article" date="2009" name="Rice">
        <title>De Novo Next Generation Sequencing of Plant Genomes.</title>
        <authorList>
            <person name="Rounsley S."/>
            <person name="Marri P.R."/>
            <person name="Yu Y."/>
            <person name="He R."/>
            <person name="Sisneros N."/>
            <person name="Goicoechea J.L."/>
            <person name="Lee S.J."/>
            <person name="Angelova A."/>
            <person name="Kudrna D."/>
            <person name="Luo M."/>
            <person name="Affourtit J."/>
            <person name="Desany B."/>
            <person name="Knight J."/>
            <person name="Niazi F."/>
            <person name="Egholm M."/>
            <person name="Wing R.A."/>
        </authorList>
    </citation>
    <scope>NUCLEOTIDE SEQUENCE [LARGE SCALE GENOMIC DNA]</scope>
    <source>
        <strain evidence="3">cv. IRGC 105608</strain>
    </source>
</reference>
<reference evidence="3" key="2">
    <citation type="submission" date="2015-03" db="UniProtKB">
        <authorList>
            <consortium name="EnsemblPlants"/>
        </authorList>
    </citation>
    <scope>IDENTIFICATION</scope>
</reference>
<keyword evidence="2" id="KW-0812">Transmembrane</keyword>
<organism evidence="3">
    <name type="scientific">Oryza barthii</name>
    <dbReference type="NCBI Taxonomy" id="65489"/>
    <lineage>
        <taxon>Eukaryota</taxon>
        <taxon>Viridiplantae</taxon>
        <taxon>Streptophyta</taxon>
        <taxon>Embryophyta</taxon>
        <taxon>Tracheophyta</taxon>
        <taxon>Spermatophyta</taxon>
        <taxon>Magnoliopsida</taxon>
        <taxon>Liliopsida</taxon>
        <taxon>Poales</taxon>
        <taxon>Poaceae</taxon>
        <taxon>BOP clade</taxon>
        <taxon>Oryzoideae</taxon>
        <taxon>Oryzeae</taxon>
        <taxon>Oryzinae</taxon>
        <taxon>Oryza</taxon>
    </lineage>
</organism>
<keyword evidence="2" id="KW-0472">Membrane</keyword>
<dbReference type="PaxDb" id="65489-OBART08G07030.1"/>
<name>A0A0D3GXR5_9ORYZ</name>
<keyword evidence="2" id="KW-1133">Transmembrane helix</keyword>
<sequence length="182" mass="20223">MAHGSEESDRDVGAGWQPRDVELPLAVGGAARLRHRVHLSHGLRPRLRHIHRLLALWSLGLACLDCYALKFKNDLHSVVLVEITRKHKVGTFLDITSKLIILLRGIGHRTTQGRRRPIEMRELAGSPGMWSSLSLRVGQLVFAAAFVCAIASALGFTIYTAFWCVSSCPRSPHPCLDVIPYE</sequence>
<dbReference type="PANTHER" id="PTHR32021:SF0">
    <property type="entry name" value="CASP-LIKE PROTEIN 5B2"/>
    <property type="match status" value="1"/>
</dbReference>
<dbReference type="HOGENOM" id="CLU_1484189_0_0_1"/>
<evidence type="ECO:0008006" key="5">
    <source>
        <dbReference type="Google" id="ProtNLM"/>
    </source>
</evidence>
<evidence type="ECO:0000256" key="1">
    <source>
        <dbReference type="ARBA" id="ARBA00011489"/>
    </source>
</evidence>
<dbReference type="STRING" id="65489.A0A0D3GXR5"/>
<evidence type="ECO:0000313" key="3">
    <source>
        <dbReference type="EnsemblPlants" id="OBART08G07030.1"/>
    </source>
</evidence>
<evidence type="ECO:0000256" key="2">
    <source>
        <dbReference type="SAM" id="Phobius"/>
    </source>
</evidence>
<evidence type="ECO:0000313" key="4">
    <source>
        <dbReference type="Proteomes" id="UP000026960"/>
    </source>
</evidence>